<proteinExistence type="predicted"/>
<feature type="domain" description="Histidine kinase" evidence="7">
    <location>
        <begin position="586"/>
        <end position="802"/>
    </location>
</feature>
<dbReference type="Gene3D" id="3.30.565.10">
    <property type="entry name" value="Histidine kinase-like ATPase, C-terminal domain"/>
    <property type="match status" value="1"/>
</dbReference>
<evidence type="ECO:0000259" key="8">
    <source>
        <dbReference type="PROSITE" id="PS50112"/>
    </source>
</evidence>
<dbReference type="PATRIC" id="fig|1046627.3.peg.2580"/>
<dbReference type="InterPro" id="IPR000014">
    <property type="entry name" value="PAS"/>
</dbReference>
<dbReference type="InterPro" id="IPR035965">
    <property type="entry name" value="PAS-like_dom_sf"/>
</dbReference>
<dbReference type="PRINTS" id="PR00344">
    <property type="entry name" value="BCTRLSENSOR"/>
</dbReference>
<dbReference type="eggNOG" id="COG2205">
    <property type="taxonomic scope" value="Bacteria"/>
</dbReference>
<comment type="caution">
    <text evidence="10">The sequence shown here is derived from an EMBL/GenBank/DDBJ whole genome shotgun (WGS) entry which is preliminary data.</text>
</comment>
<dbReference type="Pfam" id="PF02518">
    <property type="entry name" value="HATPase_c"/>
    <property type="match status" value="1"/>
</dbReference>
<dbReference type="PROSITE" id="PS50112">
    <property type="entry name" value="PAS"/>
    <property type="match status" value="1"/>
</dbReference>
<feature type="domain" description="PAS" evidence="8">
    <location>
        <begin position="138"/>
        <end position="212"/>
    </location>
</feature>
<dbReference type="InterPro" id="IPR013655">
    <property type="entry name" value="PAS_fold_3"/>
</dbReference>
<dbReference type="AlphaFoldDB" id="G2EGE6"/>
<dbReference type="InterPro" id="IPR000700">
    <property type="entry name" value="PAS-assoc_C"/>
</dbReference>
<keyword evidence="3" id="KW-0597">Phosphoprotein</keyword>
<dbReference type="SMART" id="SM00086">
    <property type="entry name" value="PAC"/>
    <property type="match status" value="1"/>
</dbReference>
<evidence type="ECO:0000259" key="7">
    <source>
        <dbReference type="PROSITE" id="PS50109"/>
    </source>
</evidence>
<evidence type="ECO:0000256" key="3">
    <source>
        <dbReference type="ARBA" id="ARBA00022553"/>
    </source>
</evidence>
<dbReference type="GO" id="GO:0000155">
    <property type="term" value="F:phosphorelay sensor kinase activity"/>
    <property type="evidence" value="ECO:0007669"/>
    <property type="project" value="InterPro"/>
</dbReference>
<dbReference type="Gene3D" id="3.30.450.20">
    <property type="entry name" value="PAS domain"/>
    <property type="match status" value="4"/>
</dbReference>
<dbReference type="PANTHER" id="PTHR43711:SF26">
    <property type="entry name" value="SENSOR HISTIDINE KINASE RCSC"/>
    <property type="match status" value="1"/>
</dbReference>
<evidence type="ECO:0000313" key="11">
    <source>
        <dbReference type="Proteomes" id="UP000003730"/>
    </source>
</evidence>
<dbReference type="PROSITE" id="PS50113">
    <property type="entry name" value="PAC"/>
    <property type="match status" value="1"/>
</dbReference>
<dbReference type="EC" id="2.7.13.3" evidence="2"/>
<keyword evidence="6" id="KW-0902">Two-component regulatory system</keyword>
<name>G2EGE6_9FLAO</name>
<keyword evidence="4" id="KW-0808">Transferase</keyword>
<dbReference type="SMART" id="SM00387">
    <property type="entry name" value="HATPase_c"/>
    <property type="match status" value="1"/>
</dbReference>
<dbReference type="FunFam" id="3.30.565.10:FF:000006">
    <property type="entry name" value="Sensor histidine kinase WalK"/>
    <property type="match status" value="1"/>
</dbReference>
<dbReference type="CDD" id="cd00082">
    <property type="entry name" value="HisKA"/>
    <property type="match status" value="1"/>
</dbReference>
<dbReference type="RefSeq" id="WP_008638962.1">
    <property type="nucleotide sequence ID" value="NZ_AFXZ01000051.1"/>
</dbReference>
<feature type="domain" description="PAC" evidence="9">
    <location>
        <begin position="215"/>
        <end position="267"/>
    </location>
</feature>
<dbReference type="InterPro" id="IPR003661">
    <property type="entry name" value="HisK_dim/P_dom"/>
</dbReference>
<dbReference type="InterPro" id="IPR001610">
    <property type="entry name" value="PAC"/>
</dbReference>
<dbReference type="InterPro" id="IPR005467">
    <property type="entry name" value="His_kinase_dom"/>
</dbReference>
<evidence type="ECO:0000313" key="10">
    <source>
        <dbReference type="EMBL" id="EGV42488.1"/>
    </source>
</evidence>
<organism evidence="10 11">
    <name type="scientific">Bizionia argentinensis JUB59</name>
    <dbReference type="NCBI Taxonomy" id="1046627"/>
    <lineage>
        <taxon>Bacteria</taxon>
        <taxon>Pseudomonadati</taxon>
        <taxon>Bacteroidota</taxon>
        <taxon>Flavobacteriia</taxon>
        <taxon>Flavobacteriales</taxon>
        <taxon>Flavobacteriaceae</taxon>
        <taxon>Bizionia</taxon>
    </lineage>
</organism>
<dbReference type="SUPFAM" id="SSF55785">
    <property type="entry name" value="PYP-like sensor domain (PAS domain)"/>
    <property type="match status" value="3"/>
</dbReference>
<dbReference type="Pfam" id="PF13426">
    <property type="entry name" value="PAS_9"/>
    <property type="match status" value="2"/>
</dbReference>
<accession>G2EGE6</accession>
<evidence type="ECO:0000259" key="9">
    <source>
        <dbReference type="PROSITE" id="PS50113"/>
    </source>
</evidence>
<dbReference type="Proteomes" id="UP000003730">
    <property type="component" value="Unassembled WGS sequence"/>
</dbReference>
<dbReference type="InterPro" id="IPR036097">
    <property type="entry name" value="HisK_dim/P_sf"/>
</dbReference>
<dbReference type="SUPFAM" id="SSF47384">
    <property type="entry name" value="Homodimeric domain of signal transducing histidine kinase"/>
    <property type="match status" value="1"/>
</dbReference>
<comment type="catalytic activity">
    <reaction evidence="1">
        <text>ATP + protein L-histidine = ADP + protein N-phospho-L-histidine.</text>
        <dbReference type="EC" id="2.7.13.3"/>
    </reaction>
</comment>
<dbReference type="EMBL" id="AFXZ01000051">
    <property type="protein sequence ID" value="EGV42488.1"/>
    <property type="molecule type" value="Genomic_DNA"/>
</dbReference>
<dbReference type="CDD" id="cd00130">
    <property type="entry name" value="PAS"/>
    <property type="match status" value="2"/>
</dbReference>
<dbReference type="PROSITE" id="PS50109">
    <property type="entry name" value="HIS_KIN"/>
    <property type="match status" value="1"/>
</dbReference>
<dbReference type="STRING" id="1046627.BZARG_2254"/>
<dbReference type="Pfam" id="PF00512">
    <property type="entry name" value="HisKA"/>
    <property type="match status" value="1"/>
</dbReference>
<dbReference type="CDD" id="cd00075">
    <property type="entry name" value="HATPase"/>
    <property type="match status" value="1"/>
</dbReference>
<dbReference type="Pfam" id="PF08447">
    <property type="entry name" value="PAS_3"/>
    <property type="match status" value="1"/>
</dbReference>
<dbReference type="SUPFAM" id="SSF55874">
    <property type="entry name" value="ATPase domain of HSP90 chaperone/DNA topoisomerase II/histidine kinase"/>
    <property type="match status" value="1"/>
</dbReference>
<gene>
    <name evidence="10" type="ORF">BZARG_2254</name>
</gene>
<dbReference type="Gene3D" id="1.10.287.130">
    <property type="match status" value="1"/>
</dbReference>
<evidence type="ECO:0000256" key="4">
    <source>
        <dbReference type="ARBA" id="ARBA00022679"/>
    </source>
</evidence>
<keyword evidence="5" id="KW-0418">Kinase</keyword>
<dbReference type="SMART" id="SM00091">
    <property type="entry name" value="PAS"/>
    <property type="match status" value="4"/>
</dbReference>
<protein>
    <recommendedName>
        <fullName evidence="2">histidine kinase</fullName>
        <ecNumber evidence="2">2.7.13.3</ecNumber>
    </recommendedName>
</protein>
<dbReference type="InterPro" id="IPR004358">
    <property type="entry name" value="Sig_transdc_His_kin-like_C"/>
</dbReference>
<dbReference type="InterPro" id="IPR050736">
    <property type="entry name" value="Sensor_HK_Regulatory"/>
</dbReference>
<dbReference type="NCBIfam" id="TIGR00229">
    <property type="entry name" value="sensory_box"/>
    <property type="match status" value="2"/>
</dbReference>
<dbReference type="PANTHER" id="PTHR43711">
    <property type="entry name" value="TWO-COMPONENT HISTIDINE KINASE"/>
    <property type="match status" value="1"/>
</dbReference>
<dbReference type="InterPro" id="IPR036890">
    <property type="entry name" value="HATPase_C_sf"/>
</dbReference>
<keyword evidence="11" id="KW-1185">Reference proteome</keyword>
<dbReference type="eggNOG" id="COG2202">
    <property type="taxonomic scope" value="Bacteria"/>
</dbReference>
<evidence type="ECO:0000256" key="5">
    <source>
        <dbReference type="ARBA" id="ARBA00022777"/>
    </source>
</evidence>
<evidence type="ECO:0000256" key="6">
    <source>
        <dbReference type="ARBA" id="ARBA00023012"/>
    </source>
</evidence>
<dbReference type="InterPro" id="IPR003594">
    <property type="entry name" value="HATPase_dom"/>
</dbReference>
<evidence type="ECO:0000256" key="2">
    <source>
        <dbReference type="ARBA" id="ARBA00012438"/>
    </source>
</evidence>
<dbReference type="OrthoDB" id="9808408at2"/>
<sequence>MNEYLQDVNLYKKIFQLSTEAILIVDKGGTILMANPTCNQIFDCENDALLQKDLALFIPEKHRTQLKNCLLNLASNTTCVTLDILAIKNTTTPFRVEMRCSSAVLNGKEIAIVYLRDTNEHHQNLQEIKETNQKLLASNYKFNTLINNVKGILFRCENNREYTVHYISEGCLEITGYSFESFKDGTITVGQLIVEEDRDRVWQTIQTSIKQLTAFECEYRIRHKNGSIKYVWEQSEFVYNKQNTTTFIEGFITDITAKKEAELQLRNKEAKINAILQAIPDMMFIQNYNGIYTEWYANNKDKLFVQPEAFMGVNMKETLPTHIYKKVKASHQRAIASGKIDIIEYSEKVNDTLIHFEARVVLLNNDKLLNIVRDVTELKSFSQKMAVEKLRISESQLKAYTKRLEKEITNRTSELTTTVQQLVASNLLLEDKIIESQEANKKAIANKSLSSAIAKNFPNGFIIVFNSDFEILLLVGEALKKFEIDRQAIKGNKVDDIKTISDAQREKLKQNIINTLKGEHLDFETTYKNRHYAVNTAPLMDDKVNCYNALFIYNDITVQKESENIALNALKKEQELNELKSRFVAMASHEFRTPLSAIQTSAILIKKQNDAGNISKLDKYISQIKRNVKNLEVILNDFLSLSKLEEGKVSINKELLDVVAFSKVIIEEFSEIKKIGQYIVLNTSKNVALLQLDRKLVRHILMNVLSNAIKYSAENTTIYFNIKESAHWVTLIIKDEGIGIAKEEQNRLFERFFRAKNAQNIQGTGLGLHIVKQYVELLDGTIELRSEINNGTTLFIKWPKAVVL</sequence>
<evidence type="ECO:0000256" key="1">
    <source>
        <dbReference type="ARBA" id="ARBA00000085"/>
    </source>
</evidence>
<dbReference type="SMART" id="SM00388">
    <property type="entry name" value="HisKA"/>
    <property type="match status" value="1"/>
</dbReference>
<reference evidence="10 11" key="1">
    <citation type="journal article" date="2008" name="Int. J. Syst. Evol. Microbiol.">
        <title>Bizionia argentinensis sp. nov., isolated from surface marine water in Antarctica.</title>
        <authorList>
            <person name="Bercovich A."/>
            <person name="Vazquez S.C."/>
            <person name="Yankilevich P."/>
            <person name="Coria S.H."/>
            <person name="Foti M."/>
            <person name="Hernandez E."/>
            <person name="Vidal A."/>
            <person name="Ruberto L."/>
            <person name="Melo C."/>
            <person name="Marenssi S."/>
            <person name="Criscuolo M."/>
            <person name="Memoli M."/>
            <person name="Arguelles M."/>
            <person name="Mac Cormack W.P."/>
        </authorList>
    </citation>
    <scope>NUCLEOTIDE SEQUENCE [LARGE SCALE GENOMIC DNA]</scope>
    <source>
        <strain evidence="10 11">JUB59</strain>
    </source>
</reference>